<dbReference type="EMBL" id="NAJM01000008">
    <property type="protein sequence ID" value="RVX73398.1"/>
    <property type="molecule type" value="Genomic_DNA"/>
</dbReference>
<keyword evidence="2" id="KW-0378">Hydrolase</keyword>
<dbReference type="NCBIfam" id="TIGR01879">
    <property type="entry name" value="hydantase"/>
    <property type="match status" value="1"/>
</dbReference>
<dbReference type="AlphaFoldDB" id="A0A438NC87"/>
<comment type="caution">
    <text evidence="4">The sequence shown here is derived from an EMBL/GenBank/DDBJ whole genome shotgun (WGS) entry which is preliminary data.</text>
</comment>
<dbReference type="InterPro" id="IPR011650">
    <property type="entry name" value="Peptidase_M20_dimer"/>
</dbReference>
<evidence type="ECO:0000256" key="1">
    <source>
        <dbReference type="ARBA" id="ARBA00006247"/>
    </source>
</evidence>
<dbReference type="PANTHER" id="PTHR32494">
    <property type="entry name" value="ALLANTOATE DEIMINASE-RELATED"/>
    <property type="match status" value="1"/>
</dbReference>
<dbReference type="VEuPathDB" id="FungiDB:PV10_02753"/>
<organism evidence="4 5">
    <name type="scientific">Exophiala mesophila</name>
    <name type="common">Black yeast-like fungus</name>
    <dbReference type="NCBI Taxonomy" id="212818"/>
    <lineage>
        <taxon>Eukaryota</taxon>
        <taxon>Fungi</taxon>
        <taxon>Dikarya</taxon>
        <taxon>Ascomycota</taxon>
        <taxon>Pezizomycotina</taxon>
        <taxon>Eurotiomycetes</taxon>
        <taxon>Chaetothyriomycetidae</taxon>
        <taxon>Chaetothyriales</taxon>
        <taxon>Herpotrichiellaceae</taxon>
        <taxon>Exophiala</taxon>
    </lineage>
</organism>
<comment type="similarity">
    <text evidence="1">Belongs to the peptidase M20A family.</text>
</comment>
<reference evidence="4 5" key="1">
    <citation type="submission" date="2017-03" db="EMBL/GenBank/DDBJ databases">
        <title>Genomes of endolithic fungi from Antarctica.</title>
        <authorList>
            <person name="Coleine C."/>
            <person name="Masonjones S."/>
            <person name="Stajich J.E."/>
        </authorList>
    </citation>
    <scope>NUCLEOTIDE SEQUENCE [LARGE SCALE GENOMIC DNA]</scope>
    <source>
        <strain evidence="4 5">CCFEE 6314</strain>
    </source>
</reference>
<dbReference type="InterPro" id="IPR010158">
    <property type="entry name" value="Amidase_Cbmase"/>
</dbReference>
<dbReference type="PANTHER" id="PTHR32494:SF5">
    <property type="entry name" value="ALLANTOATE AMIDOHYDROLASE"/>
    <property type="match status" value="1"/>
</dbReference>
<evidence type="ECO:0000256" key="2">
    <source>
        <dbReference type="ARBA" id="ARBA00022801"/>
    </source>
</evidence>
<sequence>MHHSGGPIDQDDITSALAVFSVWARRESKHGTTEVIYLETRTMGDVGTLNQLGPEYKSLKINPSRFNDALQYSCQWGATDDGGMNRLSGNDDDKAVRDWFIAETAKYGCSHKVDTMGNIFAIRPGQINDLPPIGLGSHLDTQPTGGRYDGILGVHCALEVLRVIDEAGITTYAPLAIINWTNEEGARFPPAMLGSGVWAGQYTLDHGHSRESVEGVSMAQELKRIGYMGKVPCSSEQNPLSAHFEVHIEQGTILEKENQPVGVVRGAQSVRWFRLVVSGRAQHTGGTPMEKRCDAILAAAKVVVLVHQEATDRGIRATVSTIKSDPQSMNTIAGKAELSLDLRAPSDADMDDLEASLRQSFEKIQAETRTKFEMLPVWNSPAEFFDESMVECVRQSAKELGSSVEMMSFIGHDSVYTSKIVPTAMIFARCRDGISHSPDEYTSPEDCASSAQVLLGSYLRRDQYLRSVHQ</sequence>
<proteinExistence type="inferred from homology"/>
<dbReference type="SUPFAM" id="SSF55031">
    <property type="entry name" value="Bacterial exopeptidase dimerisation domain"/>
    <property type="match status" value="1"/>
</dbReference>
<protein>
    <recommendedName>
        <fullName evidence="3">Peptidase M20 dimerisation domain-containing protein</fullName>
    </recommendedName>
</protein>
<dbReference type="GO" id="GO:0016813">
    <property type="term" value="F:hydrolase activity, acting on carbon-nitrogen (but not peptide) bonds, in linear amidines"/>
    <property type="evidence" value="ECO:0007669"/>
    <property type="project" value="InterPro"/>
</dbReference>
<dbReference type="OrthoDB" id="4676at2759"/>
<dbReference type="Proteomes" id="UP000288859">
    <property type="component" value="Unassembled WGS sequence"/>
</dbReference>
<evidence type="ECO:0000313" key="4">
    <source>
        <dbReference type="EMBL" id="RVX73398.1"/>
    </source>
</evidence>
<name>A0A438NC87_EXOME</name>
<dbReference type="Gene3D" id="3.40.630.10">
    <property type="entry name" value="Zn peptidases"/>
    <property type="match status" value="1"/>
</dbReference>
<accession>A0A438NC87</accession>
<dbReference type="SUPFAM" id="SSF53187">
    <property type="entry name" value="Zn-dependent exopeptidases"/>
    <property type="match status" value="1"/>
</dbReference>
<dbReference type="InterPro" id="IPR036264">
    <property type="entry name" value="Bact_exopeptidase_dim_dom"/>
</dbReference>
<feature type="domain" description="Peptidase M20 dimerisation" evidence="3">
    <location>
        <begin position="269"/>
        <end position="367"/>
    </location>
</feature>
<dbReference type="PIRSF" id="PIRSF001235">
    <property type="entry name" value="Amidase_carbamoylase"/>
    <property type="match status" value="1"/>
</dbReference>
<evidence type="ECO:0000259" key="3">
    <source>
        <dbReference type="Pfam" id="PF07687"/>
    </source>
</evidence>
<dbReference type="Pfam" id="PF07687">
    <property type="entry name" value="M20_dimer"/>
    <property type="match status" value="1"/>
</dbReference>
<dbReference type="Gene3D" id="3.30.70.360">
    <property type="match status" value="1"/>
</dbReference>
<dbReference type="InterPro" id="IPR002933">
    <property type="entry name" value="Peptidase_M20"/>
</dbReference>
<gene>
    <name evidence="4" type="ORF">B0A52_03040</name>
</gene>
<evidence type="ECO:0000313" key="5">
    <source>
        <dbReference type="Proteomes" id="UP000288859"/>
    </source>
</evidence>
<dbReference type="CDD" id="cd03884">
    <property type="entry name" value="M20_bAS"/>
    <property type="match status" value="1"/>
</dbReference>
<dbReference type="Pfam" id="PF01546">
    <property type="entry name" value="Peptidase_M20"/>
    <property type="match status" value="1"/>
</dbReference>